<evidence type="ECO:0000313" key="4">
    <source>
        <dbReference type="EMBL" id="KAJ1100839.1"/>
    </source>
</evidence>
<evidence type="ECO:0000313" key="5">
    <source>
        <dbReference type="Proteomes" id="UP001066276"/>
    </source>
</evidence>
<dbReference type="EC" id="3.1.26.4" evidence="2"/>
<proteinExistence type="inferred from homology"/>
<dbReference type="AlphaFoldDB" id="A0AAV7MCE2"/>
<comment type="caution">
    <text evidence="4">The sequence shown here is derived from an EMBL/GenBank/DDBJ whole genome shotgun (WGS) entry which is preliminary data.</text>
</comment>
<dbReference type="EMBL" id="JANPWB010000014">
    <property type="protein sequence ID" value="KAJ1100839.1"/>
    <property type="molecule type" value="Genomic_DNA"/>
</dbReference>
<dbReference type="PANTHER" id="PTHR37984:SF5">
    <property type="entry name" value="PROTEIN NYNRIN-LIKE"/>
    <property type="match status" value="1"/>
</dbReference>
<protein>
    <recommendedName>
        <fullName evidence="2">ribonuclease H</fullName>
        <ecNumber evidence="2">3.1.26.4</ecNumber>
    </recommendedName>
</protein>
<dbReference type="InterPro" id="IPR043128">
    <property type="entry name" value="Rev_trsase/Diguanyl_cyclase"/>
</dbReference>
<dbReference type="InterPro" id="IPR000477">
    <property type="entry name" value="RT_dom"/>
</dbReference>
<dbReference type="GO" id="GO:0004523">
    <property type="term" value="F:RNA-DNA hybrid ribonuclease activity"/>
    <property type="evidence" value="ECO:0007669"/>
    <property type="project" value="UniProtKB-EC"/>
</dbReference>
<dbReference type="Gene3D" id="3.30.70.270">
    <property type="match status" value="1"/>
</dbReference>
<dbReference type="PROSITE" id="PS50878">
    <property type="entry name" value="RT_POL"/>
    <property type="match status" value="1"/>
</dbReference>
<dbReference type="PANTHER" id="PTHR37984">
    <property type="entry name" value="PROTEIN CBG26694"/>
    <property type="match status" value="1"/>
</dbReference>
<name>A0AAV7MCE2_PLEWA</name>
<reference evidence="4" key="1">
    <citation type="journal article" date="2022" name="bioRxiv">
        <title>Sequencing and chromosome-scale assembly of the giantPleurodeles waltlgenome.</title>
        <authorList>
            <person name="Brown T."/>
            <person name="Elewa A."/>
            <person name="Iarovenko S."/>
            <person name="Subramanian E."/>
            <person name="Araus A.J."/>
            <person name="Petzold A."/>
            <person name="Susuki M."/>
            <person name="Suzuki K.-i.T."/>
            <person name="Hayashi T."/>
            <person name="Toyoda A."/>
            <person name="Oliveira C."/>
            <person name="Osipova E."/>
            <person name="Leigh N.D."/>
            <person name="Simon A."/>
            <person name="Yun M.H."/>
        </authorList>
    </citation>
    <scope>NUCLEOTIDE SEQUENCE</scope>
    <source>
        <strain evidence="4">20211129_DDA</strain>
        <tissue evidence="4">Liver</tissue>
    </source>
</reference>
<dbReference type="InterPro" id="IPR043502">
    <property type="entry name" value="DNA/RNA_pol_sf"/>
</dbReference>
<keyword evidence="5" id="KW-1185">Reference proteome</keyword>
<accession>A0AAV7MCE2</accession>
<feature type="domain" description="Reverse transcriptase" evidence="3">
    <location>
        <begin position="1"/>
        <end position="65"/>
    </location>
</feature>
<gene>
    <name evidence="4" type="ORF">NDU88_005914</name>
</gene>
<dbReference type="Pfam" id="PF00078">
    <property type="entry name" value="RVT_1"/>
    <property type="match status" value="1"/>
</dbReference>
<sequence length="99" mass="11186">MSTILKGIDKVCVFQDDVLIYASDRYEHDAILRQVLSKFENASVVLRREKCQFLQTYVEYLGHVITPEGVYPRPDLVEAIVKAPAPQDKVGVKSFLGLC</sequence>
<evidence type="ECO:0000256" key="2">
    <source>
        <dbReference type="ARBA" id="ARBA00012180"/>
    </source>
</evidence>
<dbReference type="Proteomes" id="UP001066276">
    <property type="component" value="Chromosome 10"/>
</dbReference>
<dbReference type="InterPro" id="IPR050951">
    <property type="entry name" value="Retrovirus_Pol_polyprotein"/>
</dbReference>
<comment type="similarity">
    <text evidence="1">Belongs to the beta type-B retroviral polymerase family. HERV class-II K(HML-2) pol subfamily.</text>
</comment>
<feature type="non-terminal residue" evidence="4">
    <location>
        <position position="99"/>
    </location>
</feature>
<dbReference type="SUPFAM" id="SSF56672">
    <property type="entry name" value="DNA/RNA polymerases"/>
    <property type="match status" value="1"/>
</dbReference>
<evidence type="ECO:0000256" key="1">
    <source>
        <dbReference type="ARBA" id="ARBA00010879"/>
    </source>
</evidence>
<evidence type="ECO:0000259" key="3">
    <source>
        <dbReference type="PROSITE" id="PS50878"/>
    </source>
</evidence>
<organism evidence="4 5">
    <name type="scientific">Pleurodeles waltl</name>
    <name type="common">Iberian ribbed newt</name>
    <dbReference type="NCBI Taxonomy" id="8319"/>
    <lineage>
        <taxon>Eukaryota</taxon>
        <taxon>Metazoa</taxon>
        <taxon>Chordata</taxon>
        <taxon>Craniata</taxon>
        <taxon>Vertebrata</taxon>
        <taxon>Euteleostomi</taxon>
        <taxon>Amphibia</taxon>
        <taxon>Batrachia</taxon>
        <taxon>Caudata</taxon>
        <taxon>Salamandroidea</taxon>
        <taxon>Salamandridae</taxon>
        <taxon>Pleurodelinae</taxon>
        <taxon>Pleurodeles</taxon>
    </lineage>
</organism>